<protein>
    <recommendedName>
        <fullName evidence="2">CRAL-TRIO domain-containing protein</fullName>
    </recommendedName>
</protein>
<feature type="compositionally biased region" description="Basic and acidic residues" evidence="1">
    <location>
        <begin position="173"/>
        <end position="186"/>
    </location>
</feature>
<feature type="compositionally biased region" description="Acidic residues" evidence="1">
    <location>
        <begin position="766"/>
        <end position="775"/>
    </location>
</feature>
<feature type="compositionally biased region" description="Basic and acidic residues" evidence="1">
    <location>
        <begin position="319"/>
        <end position="334"/>
    </location>
</feature>
<proteinExistence type="predicted"/>
<feature type="compositionally biased region" description="Low complexity" evidence="1">
    <location>
        <begin position="352"/>
        <end position="365"/>
    </location>
</feature>
<dbReference type="CDD" id="cd00170">
    <property type="entry name" value="SEC14"/>
    <property type="match status" value="1"/>
</dbReference>
<feature type="compositionally biased region" description="Gly residues" evidence="1">
    <location>
        <begin position="56"/>
        <end position="66"/>
    </location>
</feature>
<dbReference type="InterPro" id="IPR036865">
    <property type="entry name" value="CRAL-TRIO_dom_sf"/>
</dbReference>
<feature type="region of interest" description="Disordered" evidence="1">
    <location>
        <begin position="642"/>
        <end position="661"/>
    </location>
</feature>
<feature type="region of interest" description="Disordered" evidence="1">
    <location>
        <begin position="501"/>
        <end position="526"/>
    </location>
</feature>
<evidence type="ECO:0000259" key="2">
    <source>
        <dbReference type="Pfam" id="PF13716"/>
    </source>
</evidence>
<dbReference type="Gene3D" id="3.40.525.10">
    <property type="entry name" value="CRAL-TRIO lipid binding domain"/>
    <property type="match status" value="1"/>
</dbReference>
<feature type="compositionally biased region" description="Low complexity" evidence="1">
    <location>
        <begin position="642"/>
        <end position="658"/>
    </location>
</feature>
<feature type="compositionally biased region" description="Acidic residues" evidence="1">
    <location>
        <begin position="335"/>
        <end position="344"/>
    </location>
</feature>
<feature type="region of interest" description="Disordered" evidence="1">
    <location>
        <begin position="1"/>
        <end position="102"/>
    </location>
</feature>
<feature type="region of interest" description="Disordered" evidence="1">
    <location>
        <begin position="438"/>
        <end position="464"/>
    </location>
</feature>
<organism evidence="3">
    <name type="scientific">Tetraselmis sp. GSL018</name>
    <dbReference type="NCBI Taxonomy" id="582737"/>
    <lineage>
        <taxon>Eukaryota</taxon>
        <taxon>Viridiplantae</taxon>
        <taxon>Chlorophyta</taxon>
        <taxon>core chlorophytes</taxon>
        <taxon>Chlorodendrophyceae</taxon>
        <taxon>Chlorodendrales</taxon>
        <taxon>Chlorodendraceae</taxon>
        <taxon>Tetraselmis</taxon>
    </lineage>
</organism>
<evidence type="ECO:0000256" key="1">
    <source>
        <dbReference type="SAM" id="MobiDB-lite"/>
    </source>
</evidence>
<dbReference type="Pfam" id="PF13716">
    <property type="entry name" value="CRAL_TRIO_2"/>
    <property type="match status" value="1"/>
</dbReference>
<sequence>MDTAGEAEMELWAKEPTEAAKIGGAQEPADAADGREAASGLWIEHVDAPADPQPEGKGGTDGGLDGGQPSEEPGAESGFPAQNSGGETMPDQADDHAEGGAAMVPLQEHASADQPSEPMEEAGDADLMPENSVVAARDGEGADGEEEARLSQELLAGGDAEHAVSEQKAAVAEQHEEAAGETKRLEPAAGDPFSAAAGIGHEAVATVSLELPANGQETPDEMPEEEERQAEGGGVLQETEVPREDGLPAGGNGLVGRGEDAEQSSGKLPIEPEEAVSERTATSSRQPAEGGEQMMLSEEGEAEDTQPLAESAEGANVPKEQEDSPGKLRAKADEVVDTMTEEEQGSAMEPEAGAPISAELLAAAPEESDAPGEPVELSGGLLERGENAVSGAAVADAGAEGEVCASADGLLAERAGVTEAAWGPAELNVSDELGYDEGGAGMAIAGESTSPGDVTGDADGGTEQANEQNEFEGAISPDGLAPVMVELLPSGEKAPLAAVMSDDAGEGAPPGYPAEAQEADRSFPGSPAAAVQHLPVLAEAGIKADEVVTAGDAEVGRLDSAQEGTAWLGKQAAAPVVEDVPSPGEVEADASGEGAMENAPVLGDETLGGGIAEEEASAVPGGVQLESAEAAAEGLGVVALAEGKGPEPGASAAEAAQPQERLASELARGLPSPVAGESASSEAGAAIGIQGTTESEQGVGFEADIHDGLPAAGGAAAGRGSGSEPSAGGEAEQPQAEDGAGSRATGGTDVAQDGRAEAESYADVALGEEVEDEDARAERELMEMELQLEGDFALKGVADVGETQEAVETPGDIDGMVSKALEAAEAAQRVGSGLEEEDIVIVDSATELAQTEPGGGAAEPGRFLYFDGRDSLGRPVVVVRLSALPSSSAGRKAAVQQLKSSLASVVEEGPYVLVLVTEPNCQTPSPSSLWLISAFRSLSRPYKKNVKYVVFHRPNTLMRTVLAVLKAMISRKASKKWRSVQRIEEIGSKTNGEVLPEHLGSALPLVGGL</sequence>
<name>A0A061QVK3_9CHLO</name>
<feature type="domain" description="CRAL-TRIO" evidence="2">
    <location>
        <begin position="873"/>
        <end position="1000"/>
    </location>
</feature>
<accession>A0A061QVK3</accession>
<feature type="region of interest" description="Disordered" evidence="1">
    <location>
        <begin position="136"/>
        <end position="383"/>
    </location>
</feature>
<dbReference type="InterPro" id="IPR001251">
    <property type="entry name" value="CRAL-TRIO_dom"/>
</dbReference>
<dbReference type="EMBL" id="GBEZ01023136">
    <property type="protein sequence ID" value="JAC63733.1"/>
    <property type="molecule type" value="Transcribed_RNA"/>
</dbReference>
<feature type="region of interest" description="Disordered" evidence="1">
    <location>
        <begin position="704"/>
        <end position="775"/>
    </location>
</feature>
<feature type="compositionally biased region" description="Low complexity" evidence="1">
    <location>
        <begin position="722"/>
        <end position="732"/>
    </location>
</feature>
<dbReference type="SUPFAM" id="SSF52087">
    <property type="entry name" value="CRAL/TRIO domain"/>
    <property type="match status" value="1"/>
</dbReference>
<feature type="compositionally biased region" description="Acidic residues" evidence="1">
    <location>
        <begin position="218"/>
        <end position="228"/>
    </location>
</feature>
<dbReference type="AlphaFoldDB" id="A0A061QVK3"/>
<evidence type="ECO:0000313" key="3">
    <source>
        <dbReference type="EMBL" id="JAC63733.1"/>
    </source>
</evidence>
<reference evidence="3" key="1">
    <citation type="submission" date="2014-05" db="EMBL/GenBank/DDBJ databases">
        <title>The transcriptome of the halophilic microalga Tetraselmis sp. GSL018 isolated from the Great Salt Lake, Utah.</title>
        <authorList>
            <person name="Jinkerson R.E."/>
            <person name="D'Adamo S."/>
            <person name="Posewitz M.C."/>
        </authorList>
    </citation>
    <scope>NUCLEOTIDE SEQUENCE</scope>
    <source>
        <strain evidence="3">GSL018</strain>
    </source>
</reference>
<gene>
    <name evidence="3" type="ORF">TSPGSL018_19907</name>
</gene>